<dbReference type="Proteomes" id="UP000197208">
    <property type="component" value="Unassembled WGS sequence"/>
</dbReference>
<keyword evidence="2" id="KW-1185">Reference proteome</keyword>
<name>A0A246BTI1_9DEIO</name>
<accession>A0A246BTI1</accession>
<evidence type="ECO:0000313" key="2">
    <source>
        <dbReference type="Proteomes" id="UP000197208"/>
    </source>
</evidence>
<evidence type="ECO:0000313" key="1">
    <source>
        <dbReference type="EMBL" id="OWL98988.1"/>
    </source>
</evidence>
<gene>
    <name evidence="1" type="ORF">CBQ26_00580</name>
</gene>
<comment type="caution">
    <text evidence="1">The sequence shown here is derived from an EMBL/GenBank/DDBJ whole genome shotgun (WGS) entry which is preliminary data.</text>
</comment>
<protein>
    <submittedName>
        <fullName evidence="1">Uncharacterized protein</fullName>
    </submittedName>
</protein>
<organism evidence="1 2">
    <name type="scientific">Deinococcus indicus</name>
    <dbReference type="NCBI Taxonomy" id="223556"/>
    <lineage>
        <taxon>Bacteria</taxon>
        <taxon>Thermotogati</taxon>
        <taxon>Deinococcota</taxon>
        <taxon>Deinococci</taxon>
        <taxon>Deinococcales</taxon>
        <taxon>Deinococcaceae</taxon>
        <taxon>Deinococcus</taxon>
    </lineage>
</organism>
<dbReference type="OrthoDB" id="9804278at2"/>
<proteinExistence type="predicted"/>
<sequence>MIDPAPLFRLLYQHVRTQANLPGLTPRPLASKELRGGTSEFVITAGQDSPGGGWGSGGLLVPRAYQGYIAVHYAAETDQSKTFKDEAAVFRALTSFDRLPDVQGNPAFRGLGGAPSNWFLNPVPVEAGLPPVLTLAFDFTLEVDLTITETP</sequence>
<dbReference type="RefSeq" id="WP_088246680.1">
    <property type="nucleotide sequence ID" value="NZ_NHMK01000003.1"/>
</dbReference>
<dbReference type="EMBL" id="NHMK01000003">
    <property type="protein sequence ID" value="OWL98988.1"/>
    <property type="molecule type" value="Genomic_DNA"/>
</dbReference>
<reference evidence="1 2" key="1">
    <citation type="submission" date="2017-05" db="EMBL/GenBank/DDBJ databases">
        <title>De novo genome assembly of Deniococcus indicus strain DR1.</title>
        <authorList>
            <person name="Chauhan D."/>
            <person name="Yennamalli R.M."/>
            <person name="Priyadarshini R."/>
        </authorList>
    </citation>
    <scope>NUCLEOTIDE SEQUENCE [LARGE SCALE GENOMIC DNA]</scope>
    <source>
        <strain evidence="1 2">DR1</strain>
    </source>
</reference>
<dbReference type="AlphaFoldDB" id="A0A246BTI1"/>